<dbReference type="Proteomes" id="UP001149813">
    <property type="component" value="Unassembled WGS sequence"/>
</dbReference>
<dbReference type="Gene3D" id="3.10.110.10">
    <property type="entry name" value="Ubiquitin Conjugating Enzyme"/>
    <property type="match status" value="1"/>
</dbReference>
<dbReference type="InterPro" id="IPR006575">
    <property type="entry name" value="RWD_dom"/>
</dbReference>
<keyword evidence="3" id="KW-1185">Reference proteome</keyword>
<dbReference type="PANTHER" id="PTHR12292">
    <property type="entry name" value="RWD DOMAIN-CONTAINING PROTEIN"/>
    <property type="match status" value="1"/>
</dbReference>
<dbReference type="PROSITE" id="PS50908">
    <property type="entry name" value="RWD"/>
    <property type="match status" value="1"/>
</dbReference>
<dbReference type="InterPro" id="IPR040213">
    <property type="entry name" value="GIR2-like"/>
</dbReference>
<proteinExistence type="predicted"/>
<dbReference type="InterPro" id="IPR016135">
    <property type="entry name" value="UBQ-conjugating_enzyme/RWD"/>
</dbReference>
<name>A0A9W7Y2V4_9FUNG</name>
<dbReference type="InterPro" id="IPR032378">
    <property type="entry name" value="ZC3H15/TMA46_C"/>
</dbReference>
<dbReference type="AlphaFoldDB" id="A0A9W7Y2V4"/>
<dbReference type="OrthoDB" id="277175at2759"/>
<evidence type="ECO:0000313" key="3">
    <source>
        <dbReference type="Proteomes" id="UP001149813"/>
    </source>
</evidence>
<sequence length="258" mass="28709">MSAEHYAEEQQNEIDILQSIYPTEFVQESTDPCRFSLTIAVDDVDDIRPCTLQLTVEYTPTYPDELPVFEVALADEGNDAPLTDIDAELADADIDYLTQKTRETGEESLGMAMVFAMASSLKEVAIERLLKKTADLKRIKDQRIQKEIEAEQAKFIGTPVTRESFMEWKARFEAEMVDVARLAAEAEERQGARRAAAAAAGSLAAGAKKDSRLTGRQLFEQDKSLAMSDSRFITDGDVSVDASLFAKKEEEIQPSDHE</sequence>
<dbReference type="SMART" id="SM00591">
    <property type="entry name" value="RWD"/>
    <property type="match status" value="1"/>
</dbReference>
<comment type="caution">
    <text evidence="2">The sequence shown here is derived from an EMBL/GenBank/DDBJ whole genome shotgun (WGS) entry which is preliminary data.</text>
</comment>
<gene>
    <name evidence="2" type="primary">GIR2</name>
    <name evidence="2" type="ORF">LPJ53_002644</name>
</gene>
<feature type="domain" description="RWD" evidence="1">
    <location>
        <begin position="12"/>
        <end position="128"/>
    </location>
</feature>
<reference evidence="2" key="1">
    <citation type="submission" date="2022-07" db="EMBL/GenBank/DDBJ databases">
        <title>Phylogenomic reconstructions and comparative analyses of Kickxellomycotina fungi.</title>
        <authorList>
            <person name="Reynolds N.K."/>
            <person name="Stajich J.E."/>
            <person name="Barry K."/>
            <person name="Grigoriev I.V."/>
            <person name="Crous P."/>
            <person name="Smith M.E."/>
        </authorList>
    </citation>
    <scope>NUCLEOTIDE SEQUENCE</scope>
    <source>
        <strain evidence="2">NBRC 32514</strain>
    </source>
</reference>
<evidence type="ECO:0000259" key="1">
    <source>
        <dbReference type="PROSITE" id="PS50908"/>
    </source>
</evidence>
<evidence type="ECO:0000313" key="2">
    <source>
        <dbReference type="EMBL" id="KAJ1722978.1"/>
    </source>
</evidence>
<accession>A0A9W7Y2V4</accession>
<protein>
    <submittedName>
        <fullName evidence="2">Rwd domain-containing protein</fullName>
    </submittedName>
</protein>
<dbReference type="EMBL" id="JANBOJ010000086">
    <property type="protein sequence ID" value="KAJ1722978.1"/>
    <property type="molecule type" value="Genomic_DNA"/>
</dbReference>
<dbReference type="Pfam" id="PF16543">
    <property type="entry name" value="DFRP_C"/>
    <property type="match status" value="1"/>
</dbReference>
<organism evidence="2 3">
    <name type="scientific">Coemansia erecta</name>
    <dbReference type="NCBI Taxonomy" id="147472"/>
    <lineage>
        <taxon>Eukaryota</taxon>
        <taxon>Fungi</taxon>
        <taxon>Fungi incertae sedis</taxon>
        <taxon>Zoopagomycota</taxon>
        <taxon>Kickxellomycotina</taxon>
        <taxon>Kickxellomycetes</taxon>
        <taxon>Kickxellales</taxon>
        <taxon>Kickxellaceae</taxon>
        <taxon>Coemansia</taxon>
    </lineage>
</organism>
<dbReference type="Pfam" id="PF05773">
    <property type="entry name" value="RWD"/>
    <property type="match status" value="1"/>
</dbReference>
<dbReference type="SUPFAM" id="SSF54495">
    <property type="entry name" value="UBC-like"/>
    <property type="match status" value="1"/>
</dbReference>